<dbReference type="OrthoDB" id="2224229at2"/>
<keyword evidence="1" id="KW-0472">Membrane</keyword>
<feature type="transmembrane region" description="Helical" evidence="1">
    <location>
        <begin position="166"/>
        <end position="184"/>
    </location>
</feature>
<dbReference type="EMBL" id="AJAU01000012">
    <property type="protein sequence ID" value="EOL47505.1"/>
    <property type="molecule type" value="Genomic_DNA"/>
</dbReference>
<feature type="transmembrane region" description="Helical" evidence="1">
    <location>
        <begin position="412"/>
        <end position="437"/>
    </location>
</feature>
<dbReference type="Pfam" id="PF09913">
    <property type="entry name" value="DUF2142"/>
    <property type="match status" value="1"/>
</dbReference>
<dbReference type="STRING" id="317735.RU98_GL001919"/>
<dbReference type="RefSeq" id="WP_010771308.1">
    <property type="nucleotide sequence ID" value="NZ_KB946333.1"/>
</dbReference>
<evidence type="ECO:0008006" key="4">
    <source>
        <dbReference type="Google" id="ProtNLM"/>
    </source>
</evidence>
<dbReference type="PATRIC" id="fig|1158612.3.peg.1156"/>
<reference evidence="2 3" key="1">
    <citation type="submission" date="2013-02" db="EMBL/GenBank/DDBJ databases">
        <title>The Genome Sequence of Enterococcus caccae BAA-1240.</title>
        <authorList>
            <consortium name="The Broad Institute Genome Sequencing Platform"/>
            <consortium name="The Broad Institute Genome Sequencing Center for Infectious Disease"/>
            <person name="Earl A.M."/>
            <person name="Gilmore M.S."/>
            <person name="Lebreton F."/>
            <person name="Walker B."/>
            <person name="Young S.K."/>
            <person name="Zeng Q."/>
            <person name="Gargeya S."/>
            <person name="Fitzgerald M."/>
            <person name="Haas B."/>
            <person name="Abouelleil A."/>
            <person name="Alvarado L."/>
            <person name="Arachchi H.M."/>
            <person name="Berlin A.M."/>
            <person name="Chapman S.B."/>
            <person name="Dewar J."/>
            <person name="Goldberg J."/>
            <person name="Griggs A."/>
            <person name="Gujja S."/>
            <person name="Hansen M."/>
            <person name="Howarth C."/>
            <person name="Imamovic A."/>
            <person name="Larimer J."/>
            <person name="McCowan C."/>
            <person name="Murphy C."/>
            <person name="Neiman D."/>
            <person name="Pearson M."/>
            <person name="Priest M."/>
            <person name="Roberts A."/>
            <person name="Saif S."/>
            <person name="Shea T."/>
            <person name="Sisk P."/>
            <person name="Sykes S."/>
            <person name="Wortman J."/>
            <person name="Nusbaum C."/>
            <person name="Birren B."/>
        </authorList>
    </citation>
    <scope>NUCLEOTIDE SEQUENCE [LARGE SCALE GENOMIC DNA]</scope>
    <source>
        <strain evidence="2 3">ATCC BAA-1240</strain>
    </source>
</reference>
<dbReference type="AlphaFoldDB" id="R3X0H9"/>
<dbReference type="eggNOG" id="COG4713">
    <property type="taxonomic scope" value="Bacteria"/>
</dbReference>
<feature type="transmembrane region" description="Helical" evidence="1">
    <location>
        <begin position="251"/>
        <end position="269"/>
    </location>
</feature>
<feature type="transmembrane region" description="Helical" evidence="1">
    <location>
        <begin position="384"/>
        <end position="400"/>
    </location>
</feature>
<feature type="transmembrane region" description="Helical" evidence="1">
    <location>
        <begin position="196"/>
        <end position="222"/>
    </location>
</feature>
<accession>R3X0H9</accession>
<feature type="transmembrane region" description="Helical" evidence="1">
    <location>
        <begin position="14"/>
        <end position="33"/>
    </location>
</feature>
<dbReference type="InterPro" id="IPR018674">
    <property type="entry name" value="DUF2142_membrane"/>
</dbReference>
<keyword evidence="1" id="KW-0812">Transmembrane</keyword>
<sequence>MKTMDQKIEKPEKIFLLLSCIFISLSIFLMPIARVPDEKSHARMAWGILYEKTDNSFQWQKIDNTRGEIDTEAYNQLFSQKVDFSNEKFKISLPPKRIMQLPQLFGMLLGRVIYPSVGVMITLGRIFNALFYILMMYFIIKYLKYGKTALMFISLLPIMIQQSASLSYDVMNFVAITGFFAILSNLSIEKILTRKYVILLLISAIGLYITKMNNLILLFLLLTLNLRLPEKFCTINRWIDNSEKVVKKYKYIFLFSAMILLLAFSIFYLKDKGGITNFAQVMLNTILDNNLNPHLNTYLTTGMFGYLGMFDFQIPMWLIFIDIAVLTMLLMKNEPYELNKGYGMLSGWMLPFQAIIIIGGMYFAWTPVVLGEDALISQGAQGRYFVPFLIYLVPLFISCKEKMTVIFKEKSIIRLTVITIIVNFSLMVYLILLTYWFPLQEAEWLINFREWIGG</sequence>
<feature type="transmembrane region" description="Helical" evidence="1">
    <location>
        <begin position="342"/>
        <end position="364"/>
    </location>
</feature>
<evidence type="ECO:0000313" key="2">
    <source>
        <dbReference type="EMBL" id="EOL47505.1"/>
    </source>
</evidence>
<evidence type="ECO:0000313" key="3">
    <source>
        <dbReference type="Proteomes" id="UP000013840"/>
    </source>
</evidence>
<proteinExistence type="predicted"/>
<name>R3X0H9_9ENTE</name>
<feature type="transmembrane region" description="Helical" evidence="1">
    <location>
        <begin position="312"/>
        <end position="330"/>
    </location>
</feature>
<gene>
    <name evidence="2" type="ORF">UC7_01166</name>
</gene>
<organism evidence="2 3">
    <name type="scientific">Enterococcus caccae ATCC BAA-1240</name>
    <dbReference type="NCBI Taxonomy" id="1158612"/>
    <lineage>
        <taxon>Bacteria</taxon>
        <taxon>Bacillati</taxon>
        <taxon>Bacillota</taxon>
        <taxon>Bacilli</taxon>
        <taxon>Lactobacillales</taxon>
        <taxon>Enterococcaceae</taxon>
        <taxon>Enterococcus</taxon>
    </lineage>
</organism>
<feature type="transmembrane region" description="Helical" evidence="1">
    <location>
        <begin position="129"/>
        <end position="145"/>
    </location>
</feature>
<dbReference type="Proteomes" id="UP000013840">
    <property type="component" value="Unassembled WGS sequence"/>
</dbReference>
<keyword evidence="1" id="KW-1133">Transmembrane helix</keyword>
<keyword evidence="3" id="KW-1185">Reference proteome</keyword>
<comment type="caution">
    <text evidence="2">The sequence shown here is derived from an EMBL/GenBank/DDBJ whole genome shotgun (WGS) entry which is preliminary data.</text>
</comment>
<evidence type="ECO:0000256" key="1">
    <source>
        <dbReference type="SAM" id="Phobius"/>
    </source>
</evidence>
<protein>
    <recommendedName>
        <fullName evidence="4">Glycosyltransferase RgtA/B/C/D-like domain-containing protein</fullName>
    </recommendedName>
</protein>